<keyword evidence="4" id="KW-0788">Thiol protease</keyword>
<evidence type="ECO:0000313" key="6">
    <source>
        <dbReference type="EMBL" id="RKP47884.1"/>
    </source>
</evidence>
<keyword evidence="2" id="KW-0645">Protease</keyword>
<dbReference type="AlphaFoldDB" id="A0A494XIH6"/>
<dbReference type="GO" id="GO:0006508">
    <property type="term" value="P:proteolysis"/>
    <property type="evidence" value="ECO:0007669"/>
    <property type="project" value="UniProtKB-KW"/>
</dbReference>
<keyword evidence="7" id="KW-1185">Reference proteome</keyword>
<dbReference type="InterPro" id="IPR012854">
    <property type="entry name" value="Cu_amine_oxidase-like_N"/>
</dbReference>
<dbReference type="InterPro" id="IPR051202">
    <property type="entry name" value="Peptidase_C40"/>
</dbReference>
<evidence type="ECO:0000259" key="5">
    <source>
        <dbReference type="PROSITE" id="PS51935"/>
    </source>
</evidence>
<evidence type="ECO:0000256" key="4">
    <source>
        <dbReference type="ARBA" id="ARBA00022807"/>
    </source>
</evidence>
<reference evidence="6 7" key="1">
    <citation type="submission" date="2018-10" db="EMBL/GenBank/DDBJ databases">
        <title>Cohnella sp. M2MS4P-1, whole genome shotgun sequence.</title>
        <authorList>
            <person name="Tuo L."/>
        </authorList>
    </citation>
    <scope>NUCLEOTIDE SEQUENCE [LARGE SCALE GENOMIC DNA]</scope>
    <source>
        <strain evidence="6 7">M2MS4P-1</strain>
    </source>
</reference>
<sequence>MKQLVIVVSLCLILVSCSPKQNNSMRNNAVRNNAVSSTVTLRALGHAETLQANHWKENGKVWIAADQAAKLFHYQYVWEPKKQVAEMGYTDPLYKFSKGSKTAKVGDESVRLNEAPRVKGDKLYLEISSLSQLWQTPVKWDAKTNSVVVTPPNATPKNNGLKAESAGNAGNATEVIAFANRFMGTPYRFSAGPYNQTHAFDCSSFVQYVFGHVGIKLPRSSKSQSTVGQWVGRDALMPGDLIFFYTPGRYSSNRIVGHVGIYIGNNQMINTYGSPGVTITTLNANWNKRYLWSRRVL</sequence>
<gene>
    <name evidence="6" type="ORF">D7Z26_21965</name>
</gene>
<evidence type="ECO:0000256" key="2">
    <source>
        <dbReference type="ARBA" id="ARBA00022670"/>
    </source>
</evidence>
<dbReference type="Pfam" id="PF00877">
    <property type="entry name" value="NLPC_P60"/>
    <property type="match status" value="1"/>
</dbReference>
<feature type="domain" description="NlpC/P60" evidence="5">
    <location>
        <begin position="169"/>
        <end position="297"/>
    </location>
</feature>
<dbReference type="EMBL" id="RBZM01000010">
    <property type="protein sequence ID" value="RKP47884.1"/>
    <property type="molecule type" value="Genomic_DNA"/>
</dbReference>
<dbReference type="InterPro" id="IPR000064">
    <property type="entry name" value="NLP_P60_dom"/>
</dbReference>
<evidence type="ECO:0000256" key="1">
    <source>
        <dbReference type="ARBA" id="ARBA00007074"/>
    </source>
</evidence>
<dbReference type="SUPFAM" id="SSF55383">
    <property type="entry name" value="Copper amine oxidase, domain N"/>
    <property type="match status" value="1"/>
</dbReference>
<dbReference type="Pfam" id="PF07833">
    <property type="entry name" value="Cu_amine_oxidN1"/>
    <property type="match status" value="1"/>
</dbReference>
<dbReference type="SUPFAM" id="SSF54001">
    <property type="entry name" value="Cysteine proteinases"/>
    <property type="match status" value="1"/>
</dbReference>
<organism evidence="6 7">
    <name type="scientific">Cohnella endophytica</name>
    <dbReference type="NCBI Taxonomy" id="2419778"/>
    <lineage>
        <taxon>Bacteria</taxon>
        <taxon>Bacillati</taxon>
        <taxon>Bacillota</taxon>
        <taxon>Bacilli</taxon>
        <taxon>Bacillales</taxon>
        <taxon>Paenibacillaceae</taxon>
        <taxon>Cohnella</taxon>
    </lineage>
</organism>
<name>A0A494XIH6_9BACL</name>
<proteinExistence type="inferred from homology"/>
<dbReference type="GO" id="GO:0008234">
    <property type="term" value="F:cysteine-type peptidase activity"/>
    <property type="evidence" value="ECO:0007669"/>
    <property type="project" value="UniProtKB-KW"/>
</dbReference>
<dbReference type="OrthoDB" id="9813118at2"/>
<dbReference type="PANTHER" id="PTHR47053:SF1">
    <property type="entry name" value="MUREIN DD-ENDOPEPTIDASE MEPH-RELATED"/>
    <property type="match status" value="1"/>
</dbReference>
<protein>
    <recommendedName>
        <fullName evidence="5">NlpC/P60 domain-containing protein</fullName>
    </recommendedName>
</protein>
<comment type="similarity">
    <text evidence="1">Belongs to the peptidase C40 family.</text>
</comment>
<dbReference type="InterPro" id="IPR038765">
    <property type="entry name" value="Papain-like_cys_pep_sf"/>
</dbReference>
<dbReference type="InterPro" id="IPR036582">
    <property type="entry name" value="Mao_N_sf"/>
</dbReference>
<comment type="caution">
    <text evidence="6">The sequence shown here is derived from an EMBL/GenBank/DDBJ whole genome shotgun (WGS) entry which is preliminary data.</text>
</comment>
<evidence type="ECO:0000256" key="3">
    <source>
        <dbReference type="ARBA" id="ARBA00022801"/>
    </source>
</evidence>
<dbReference type="PROSITE" id="PS51935">
    <property type="entry name" value="NLPC_P60"/>
    <property type="match status" value="1"/>
</dbReference>
<accession>A0A494XIH6</accession>
<dbReference type="Gene3D" id="3.90.1720.10">
    <property type="entry name" value="endopeptidase domain like (from Nostoc punctiforme)"/>
    <property type="match status" value="1"/>
</dbReference>
<evidence type="ECO:0000313" key="7">
    <source>
        <dbReference type="Proteomes" id="UP000282076"/>
    </source>
</evidence>
<dbReference type="Proteomes" id="UP000282076">
    <property type="component" value="Unassembled WGS sequence"/>
</dbReference>
<keyword evidence="3" id="KW-0378">Hydrolase</keyword>
<dbReference type="RefSeq" id="WP_120979175.1">
    <property type="nucleotide sequence ID" value="NZ_RBZM01000010.1"/>
</dbReference>
<dbReference type="PROSITE" id="PS51257">
    <property type="entry name" value="PROKAR_LIPOPROTEIN"/>
    <property type="match status" value="1"/>
</dbReference>
<dbReference type="PANTHER" id="PTHR47053">
    <property type="entry name" value="MUREIN DD-ENDOPEPTIDASE MEPH-RELATED"/>
    <property type="match status" value="1"/>
</dbReference>